<feature type="region of interest" description="Disordered" evidence="1">
    <location>
        <begin position="1"/>
        <end position="67"/>
    </location>
</feature>
<dbReference type="Gene3D" id="1.10.533.10">
    <property type="entry name" value="Death Domain, Fas"/>
    <property type="match status" value="1"/>
</dbReference>
<dbReference type="SMART" id="SM00005">
    <property type="entry name" value="DEATH"/>
    <property type="match status" value="1"/>
</dbReference>
<feature type="compositionally biased region" description="Low complexity" evidence="1">
    <location>
        <begin position="55"/>
        <end position="67"/>
    </location>
</feature>
<feature type="compositionally biased region" description="Polar residues" evidence="1">
    <location>
        <begin position="188"/>
        <end position="198"/>
    </location>
</feature>
<dbReference type="SUPFAM" id="SSF47986">
    <property type="entry name" value="DEATH domain"/>
    <property type="match status" value="1"/>
</dbReference>
<dbReference type="CDD" id="cd01670">
    <property type="entry name" value="Death"/>
    <property type="match status" value="1"/>
</dbReference>
<accession>W8BX79</accession>
<name>W8BX79_CERCA</name>
<evidence type="ECO:0000259" key="2">
    <source>
        <dbReference type="PROSITE" id="PS50017"/>
    </source>
</evidence>
<dbReference type="GO" id="GO:0007165">
    <property type="term" value="P:signal transduction"/>
    <property type="evidence" value="ECO:0007669"/>
    <property type="project" value="InterPro"/>
</dbReference>
<organism evidence="3">
    <name type="scientific">Ceratitis capitata</name>
    <name type="common">Mediterranean fruit fly</name>
    <name type="synonym">Tephritis capitata</name>
    <dbReference type="NCBI Taxonomy" id="7213"/>
    <lineage>
        <taxon>Eukaryota</taxon>
        <taxon>Metazoa</taxon>
        <taxon>Ecdysozoa</taxon>
        <taxon>Arthropoda</taxon>
        <taxon>Hexapoda</taxon>
        <taxon>Insecta</taxon>
        <taxon>Pterygota</taxon>
        <taxon>Neoptera</taxon>
        <taxon>Endopterygota</taxon>
        <taxon>Diptera</taxon>
        <taxon>Brachycera</taxon>
        <taxon>Muscomorpha</taxon>
        <taxon>Tephritoidea</taxon>
        <taxon>Tephritidae</taxon>
        <taxon>Ceratitis</taxon>
        <taxon>Ceratitis</taxon>
    </lineage>
</organism>
<proteinExistence type="evidence at transcript level"/>
<dbReference type="InterPro" id="IPR011029">
    <property type="entry name" value="DEATH-like_dom_sf"/>
</dbReference>
<dbReference type="EMBL" id="GAMC01002678">
    <property type="protein sequence ID" value="JAC03878.1"/>
    <property type="molecule type" value="mRNA"/>
</dbReference>
<sequence length="320" mass="35244">MPKLKKLLPGIFGNGKESQKVTNKKENDLSCSANDKSIQGRLETDALPVDDNEETPTTNNNTPTPTELTESVVRELSDPNYNSVEAATSGRVFGAESGLNSNTGALALQTYSNNALTPTSNDSLTPTTPGALTPTTMNTMNVHNAQQQMVMQFSNIKQLHFGSVYNFNSNISGVATNGTRKSSKSEDPNSPSCSTGGENTKRLYPRKTTSIVAMMQSREEPNHRILETISTHLGEGWKHVMRELGLSEGQIEQAVIDHQMHGGIKEVIYQLLLLWIRDADDNVATLSHITSLLWELNHRDCVQRMKLVYKSEGEKRKPSS</sequence>
<feature type="domain" description="Death" evidence="2">
    <location>
        <begin position="222"/>
        <end position="309"/>
    </location>
</feature>
<reference evidence="3" key="1">
    <citation type="submission" date="2013-07" db="EMBL/GenBank/DDBJ databases">
        <authorList>
            <person name="Geib S."/>
        </authorList>
    </citation>
    <scope>NUCLEOTIDE SEQUENCE</scope>
</reference>
<dbReference type="PROSITE" id="PS50017">
    <property type="entry name" value="DEATH_DOMAIN"/>
    <property type="match status" value="1"/>
</dbReference>
<protein>
    <recommendedName>
        <fullName evidence="2">Death domain-containing protein</fullName>
    </recommendedName>
</protein>
<dbReference type="InterPro" id="IPR000488">
    <property type="entry name" value="Death_dom"/>
</dbReference>
<dbReference type="Pfam" id="PF00531">
    <property type="entry name" value="Death"/>
    <property type="match status" value="1"/>
</dbReference>
<reference evidence="3" key="2">
    <citation type="journal article" date="2014" name="BMC Genomics">
        <title>A genomic perspective to assessing quality of mass-reared SIT flies used in Mediterranean fruit fly (Ceratitis capitata) eradication in California.</title>
        <authorList>
            <person name="Calla B."/>
            <person name="Hall B."/>
            <person name="Hou S."/>
            <person name="Geib S.M."/>
        </authorList>
    </citation>
    <scope>NUCLEOTIDE SEQUENCE</scope>
</reference>
<feature type="region of interest" description="Disordered" evidence="1">
    <location>
        <begin position="176"/>
        <end position="202"/>
    </location>
</feature>
<feature type="compositionally biased region" description="Basic and acidic residues" evidence="1">
    <location>
        <begin position="17"/>
        <end position="28"/>
    </location>
</feature>
<evidence type="ECO:0000256" key="1">
    <source>
        <dbReference type="SAM" id="MobiDB-lite"/>
    </source>
</evidence>
<dbReference type="OrthoDB" id="535509at2759"/>
<dbReference type="AlphaFoldDB" id="W8BX79"/>
<evidence type="ECO:0000313" key="3">
    <source>
        <dbReference type="EMBL" id="JAC03878.1"/>
    </source>
</evidence>